<keyword evidence="1" id="KW-0472">Membrane</keyword>
<proteinExistence type="predicted"/>
<dbReference type="InterPro" id="IPR032710">
    <property type="entry name" value="NTF2-like_dom_sf"/>
</dbReference>
<comment type="caution">
    <text evidence="2">The sequence shown here is derived from an EMBL/GenBank/DDBJ whole genome shotgun (WGS) entry which is preliminary data.</text>
</comment>
<reference evidence="2 3" key="1">
    <citation type="submission" date="2020-10" db="EMBL/GenBank/DDBJ databases">
        <title>The genome sequence of Chitinilyticum litopenaei 4Y14.</title>
        <authorList>
            <person name="Liu Y."/>
        </authorList>
    </citation>
    <scope>NUCLEOTIDE SEQUENCE [LARGE SCALE GENOMIC DNA]</scope>
    <source>
        <strain evidence="2 3">4Y14</strain>
    </source>
</reference>
<dbReference type="RefSeq" id="WP_194115673.1">
    <property type="nucleotide sequence ID" value="NZ_JADFUA010000003.1"/>
</dbReference>
<keyword evidence="3" id="KW-1185">Reference proteome</keyword>
<protein>
    <submittedName>
        <fullName evidence="2">Nuclear transport factor 2 family protein</fullName>
    </submittedName>
</protein>
<evidence type="ECO:0000256" key="1">
    <source>
        <dbReference type="SAM" id="Phobius"/>
    </source>
</evidence>
<evidence type="ECO:0000313" key="2">
    <source>
        <dbReference type="EMBL" id="MBE9609158.1"/>
    </source>
</evidence>
<organism evidence="2 3">
    <name type="scientific">Chitinilyticum piscinae</name>
    <dbReference type="NCBI Taxonomy" id="2866724"/>
    <lineage>
        <taxon>Bacteria</taxon>
        <taxon>Pseudomonadati</taxon>
        <taxon>Pseudomonadota</taxon>
        <taxon>Betaproteobacteria</taxon>
        <taxon>Neisseriales</taxon>
        <taxon>Chitinibacteraceae</taxon>
        <taxon>Chitinilyticum</taxon>
    </lineage>
</organism>
<dbReference type="AlphaFoldDB" id="A0A8J7G0M0"/>
<accession>A0A8J7G0M0</accession>
<evidence type="ECO:0000313" key="3">
    <source>
        <dbReference type="Proteomes" id="UP000604481"/>
    </source>
</evidence>
<dbReference type="EMBL" id="JADFUA010000003">
    <property type="protein sequence ID" value="MBE9609158.1"/>
    <property type="molecule type" value="Genomic_DNA"/>
</dbReference>
<dbReference type="Gene3D" id="3.10.450.50">
    <property type="match status" value="1"/>
</dbReference>
<gene>
    <name evidence="2" type="ORF">INR99_07340</name>
</gene>
<keyword evidence="1" id="KW-1133">Transmembrane helix</keyword>
<sequence length="313" mass="34125">MSSTYQLILTGNILPGTPPEQAVANLAQLLKLELAQAQALLHKSPTLIKKEIPQQQVDNYLQHFARAGVEVKAEALAAPTLSLQPDAPAIEQITCPKCARVQPKRTLCLDCGCDMPRLLATQNDKPREAAPVSAASVSPIQQGFRATREPLPLGKILFVALLLAAAGWWYFVASRSISEEQAREYYAHYEKAMLTRDPKAMCALLADDFQGSSNIGSIDKKSTCADQEEFFSTIAQLGEKMGGMMQLDSRYEIHSVTLSADKKQATVNLSSELDVGGSIMNIKAQSTDTLIRRNGKVLLWRSEGLVQASSGQH</sequence>
<name>A0A8J7G0M0_9NEIS</name>
<feature type="transmembrane region" description="Helical" evidence="1">
    <location>
        <begin position="153"/>
        <end position="171"/>
    </location>
</feature>
<dbReference type="Proteomes" id="UP000604481">
    <property type="component" value="Unassembled WGS sequence"/>
</dbReference>
<dbReference type="SUPFAM" id="SSF54427">
    <property type="entry name" value="NTF2-like"/>
    <property type="match status" value="1"/>
</dbReference>
<keyword evidence="1" id="KW-0812">Transmembrane</keyword>